<dbReference type="Proteomes" id="UP000215914">
    <property type="component" value="Chromosome 11"/>
</dbReference>
<dbReference type="InParanoid" id="A0A251TBX1"/>
<dbReference type="EMBL" id="MNCJ02000326">
    <property type="protein sequence ID" value="KAF5783217.1"/>
    <property type="molecule type" value="Genomic_DNA"/>
</dbReference>
<keyword evidence="6" id="KW-1185">Reference proteome</keyword>
<keyword evidence="1" id="KW-0175">Coiled coil</keyword>
<protein>
    <submittedName>
        <fullName evidence="5">Putative MADF domain, Myb-like domain protein</fullName>
    </submittedName>
    <submittedName>
        <fullName evidence="4">Transcription factor MYB family</fullName>
    </submittedName>
</protein>
<reference evidence="5" key="2">
    <citation type="submission" date="2017-02" db="EMBL/GenBank/DDBJ databases">
        <title>Sunflower complete genome.</title>
        <authorList>
            <person name="Langlade N."/>
            <person name="Munos S."/>
        </authorList>
    </citation>
    <scope>NUCLEOTIDE SEQUENCE [LARGE SCALE GENOMIC DNA]</scope>
    <source>
        <tissue evidence="5">Leaves</tissue>
    </source>
</reference>
<proteinExistence type="predicted"/>
<evidence type="ECO:0000256" key="2">
    <source>
        <dbReference type="SAM" id="MobiDB-lite"/>
    </source>
</evidence>
<dbReference type="OrthoDB" id="1901794at2759"/>
<organism evidence="5 6">
    <name type="scientific">Helianthus annuus</name>
    <name type="common">Common sunflower</name>
    <dbReference type="NCBI Taxonomy" id="4232"/>
    <lineage>
        <taxon>Eukaryota</taxon>
        <taxon>Viridiplantae</taxon>
        <taxon>Streptophyta</taxon>
        <taxon>Embryophyta</taxon>
        <taxon>Tracheophyta</taxon>
        <taxon>Spermatophyta</taxon>
        <taxon>Magnoliopsida</taxon>
        <taxon>eudicotyledons</taxon>
        <taxon>Gunneridae</taxon>
        <taxon>Pentapetalae</taxon>
        <taxon>asterids</taxon>
        <taxon>campanulids</taxon>
        <taxon>Asterales</taxon>
        <taxon>Asteraceae</taxon>
        <taxon>Asteroideae</taxon>
        <taxon>Heliantheae alliance</taxon>
        <taxon>Heliantheae</taxon>
        <taxon>Helianthus</taxon>
    </lineage>
</organism>
<dbReference type="InterPro" id="IPR001005">
    <property type="entry name" value="SANT/Myb"/>
</dbReference>
<reference evidence="4 6" key="1">
    <citation type="journal article" date="2017" name="Nature">
        <title>The sunflower genome provides insights into oil metabolism, flowering and Asterid evolution.</title>
        <authorList>
            <person name="Badouin H."/>
            <person name="Gouzy J."/>
            <person name="Grassa C.J."/>
            <person name="Murat F."/>
            <person name="Staton S.E."/>
            <person name="Cottret L."/>
            <person name="Lelandais-Briere C."/>
            <person name="Owens G.L."/>
            <person name="Carrere S."/>
            <person name="Mayjonade B."/>
            <person name="Legrand L."/>
            <person name="Gill N."/>
            <person name="Kane N.C."/>
            <person name="Bowers J.E."/>
            <person name="Hubner S."/>
            <person name="Bellec A."/>
            <person name="Berard A."/>
            <person name="Berges H."/>
            <person name="Blanchet N."/>
            <person name="Boniface M.C."/>
            <person name="Brunel D."/>
            <person name="Catrice O."/>
            <person name="Chaidir N."/>
            <person name="Claudel C."/>
            <person name="Donnadieu C."/>
            <person name="Faraut T."/>
            <person name="Fievet G."/>
            <person name="Helmstetter N."/>
            <person name="King M."/>
            <person name="Knapp S.J."/>
            <person name="Lai Z."/>
            <person name="Le Paslier M.C."/>
            <person name="Lippi Y."/>
            <person name="Lorenzon L."/>
            <person name="Mandel J.R."/>
            <person name="Marage G."/>
            <person name="Marchand G."/>
            <person name="Marquand E."/>
            <person name="Bret-Mestries E."/>
            <person name="Morien E."/>
            <person name="Nambeesan S."/>
            <person name="Nguyen T."/>
            <person name="Pegot-Espagnet P."/>
            <person name="Pouilly N."/>
            <person name="Raftis F."/>
            <person name="Sallet E."/>
            <person name="Schiex T."/>
            <person name="Thomas J."/>
            <person name="Vandecasteele C."/>
            <person name="Vares D."/>
            <person name="Vear F."/>
            <person name="Vautrin S."/>
            <person name="Crespi M."/>
            <person name="Mangin B."/>
            <person name="Burke J.M."/>
            <person name="Salse J."/>
            <person name="Munos S."/>
            <person name="Vincourt P."/>
            <person name="Rieseberg L.H."/>
            <person name="Langlade N.B."/>
        </authorList>
    </citation>
    <scope>NUCLEOTIDE SEQUENCE [LARGE SCALE GENOMIC DNA]</scope>
    <source>
        <strain evidence="6">cv. SF193</strain>
        <tissue evidence="4">Leaves</tissue>
    </source>
</reference>
<evidence type="ECO:0000313" key="4">
    <source>
        <dbReference type="EMBL" id="KAF5783217.1"/>
    </source>
</evidence>
<dbReference type="PANTHER" id="PTHR31307">
    <property type="entry name" value="TRIHELIX TRANSCRIPTION FACTOR ASIL2"/>
    <property type="match status" value="1"/>
</dbReference>
<dbReference type="AlphaFoldDB" id="A0A251TBX1"/>
<dbReference type="Pfam" id="PF13837">
    <property type="entry name" value="Myb_DNA-bind_4"/>
    <property type="match status" value="1"/>
</dbReference>
<feature type="region of interest" description="Disordered" evidence="2">
    <location>
        <begin position="144"/>
        <end position="185"/>
    </location>
</feature>
<dbReference type="SMART" id="SM00595">
    <property type="entry name" value="MADF"/>
    <property type="match status" value="1"/>
</dbReference>
<evidence type="ECO:0000256" key="1">
    <source>
        <dbReference type="SAM" id="Coils"/>
    </source>
</evidence>
<dbReference type="OMA" id="ENHINTN"/>
<dbReference type="PANTHER" id="PTHR31307:SF49">
    <property type="entry name" value="ALCOHOL DEHYDROGENASE TRANSCRIPTION FACTOR MYB_SANT-LIKE FAMILY PROTEIN"/>
    <property type="match status" value="1"/>
</dbReference>
<dbReference type="FunCoup" id="A0A251TBX1">
    <property type="interactions" value="1604"/>
</dbReference>
<dbReference type="EMBL" id="CM007900">
    <property type="protein sequence ID" value="OTG08645.1"/>
    <property type="molecule type" value="Genomic_DNA"/>
</dbReference>
<dbReference type="InterPro" id="IPR044822">
    <property type="entry name" value="Myb_DNA-bind_4"/>
</dbReference>
<dbReference type="InterPro" id="IPR044823">
    <property type="entry name" value="ASIL1/2-like"/>
</dbReference>
<reference evidence="4" key="3">
    <citation type="submission" date="2020-06" db="EMBL/GenBank/DDBJ databases">
        <title>Helianthus annuus Genome sequencing and assembly Release 2.</title>
        <authorList>
            <person name="Gouzy J."/>
            <person name="Langlade N."/>
            <person name="Munos S."/>
        </authorList>
    </citation>
    <scope>NUCLEOTIDE SEQUENCE</scope>
    <source>
        <tissue evidence="4">Leaves</tissue>
    </source>
</reference>
<dbReference type="FunFam" id="1.10.10.60:FF:000152">
    <property type="entry name" value="Trihelix transcription factor ASIL2"/>
    <property type="match status" value="1"/>
</dbReference>
<feature type="coiled-coil region" evidence="1">
    <location>
        <begin position="247"/>
        <end position="281"/>
    </location>
</feature>
<dbReference type="PROSITE" id="PS50090">
    <property type="entry name" value="MYB_LIKE"/>
    <property type="match status" value="1"/>
</dbReference>
<dbReference type="Gene3D" id="1.10.10.60">
    <property type="entry name" value="Homeodomain-like"/>
    <property type="match status" value="1"/>
</dbReference>
<evidence type="ECO:0000313" key="5">
    <source>
        <dbReference type="EMBL" id="OTG08645.1"/>
    </source>
</evidence>
<feature type="domain" description="Myb-like" evidence="3">
    <location>
        <begin position="1"/>
        <end position="64"/>
    </location>
</feature>
<accession>A0A251TBX1</accession>
<evidence type="ECO:0000259" key="3">
    <source>
        <dbReference type="PROSITE" id="PS50090"/>
    </source>
</evidence>
<name>A0A251TBX1_HELAN</name>
<sequence>MTTSWSNDETVALINTYRDKWYSLRRSKLRATDWQEVADAVVGHCTGNPPKTSVQCQHKMEKLRKRYRAELQNVGDFNYSKSLHKYSSSWIYFKLMYCLESGDYCSDPSVNRVNRNKQDIPLYDLHCNGIKHGVTLPLNKRYHGGSTGSRISHKKVSSLDNDFSPPTGGKYGPRKNRSGQNGLGGVYSEKVSSLDDFPSPIGGKYESGGVYSGGGKRKDEGEGVEGSDGGDVMDEMTCAIERLGDGFEKMERVKMDMTRELESLRMKMERKRAEMVIETQRKVWDLSVEMVMEKEKKNKKIKGMGIPGL</sequence>
<evidence type="ECO:0000313" key="6">
    <source>
        <dbReference type="Proteomes" id="UP000215914"/>
    </source>
</evidence>
<gene>
    <name evidence="5" type="ORF">HannXRQ_Chr11g0344011</name>
    <name evidence="4" type="ORF">HanXRQr2_Chr11g0505381</name>
</gene>
<dbReference type="Gramene" id="mRNA:HanXRQr2_Chr11g0505381">
    <property type="protein sequence ID" value="CDS:HanXRQr2_Chr11g0505381.1"/>
    <property type="gene ID" value="HanXRQr2_Chr11g0505381"/>
</dbReference>
<feature type="region of interest" description="Disordered" evidence="2">
    <location>
        <begin position="198"/>
        <end position="232"/>
    </location>
</feature>